<gene>
    <name evidence="1" type="ORF">DIU77_002745</name>
    <name evidence="2" type="ORF">DIU77_01420</name>
</gene>
<evidence type="ECO:0000313" key="2">
    <source>
        <dbReference type="EMBL" id="PZN01206.1"/>
    </source>
</evidence>
<sequence length="167" mass="18351">MALDGALVEKYSWVDEIDAWILAVIRGRSVQEIVEIYGGDPRAPVGDYAFNRLHEVRLNPFAGSFVQVFRVGEYAVALEENDYNGSEPDVARRCSADGGHFFSMFWNVNADEYVIEAVDGKIIASFNPLDSPSPDDELRPGWAIFDEPESTGAACVALLEQRTGSSG</sequence>
<reference evidence="1 3" key="3">
    <citation type="journal article" date="2021" name="BMC Genomics">
        <title>Genome-resolved metagenome and metatranscriptome analyses of thermophilic composting reveal key bacterial players and their metabolic interactions.</title>
        <authorList>
            <person name="Braga L.P.P."/>
            <person name="Pereira R.V."/>
            <person name="Martins L.F."/>
            <person name="Moura L.M.S."/>
            <person name="Sanchez F.B."/>
            <person name="Patane J.S.L."/>
            <person name="da Silva A.M."/>
            <person name="Setubal J.C."/>
        </authorList>
    </citation>
    <scope>NUCLEOTIDE SEQUENCE [LARGE SCALE GENOMIC DNA]</scope>
    <source>
        <strain evidence="1">ZC4RG45</strain>
    </source>
</reference>
<evidence type="ECO:0000313" key="1">
    <source>
        <dbReference type="EMBL" id="MFO7191146.1"/>
    </source>
</evidence>
<dbReference type="AlphaFoldDB" id="A0A2W4JU25"/>
<dbReference type="EMBL" id="QGUI02000017">
    <property type="protein sequence ID" value="MFO7191146.1"/>
    <property type="molecule type" value="Genomic_DNA"/>
</dbReference>
<evidence type="ECO:0000313" key="3">
    <source>
        <dbReference type="Proteomes" id="UP000249324"/>
    </source>
</evidence>
<reference evidence="1" key="4">
    <citation type="submission" date="2023-08" db="EMBL/GenBank/DDBJ databases">
        <authorList>
            <person name="Guima S.E.S."/>
            <person name="Martins L.F."/>
            <person name="Silva A.M."/>
            <person name="Setubal J.C."/>
        </authorList>
    </citation>
    <scope>NUCLEOTIDE SEQUENCE</scope>
    <source>
        <strain evidence="1">ZC4RG45</strain>
    </source>
</reference>
<name>A0A2W4JU25_9PSEU</name>
<dbReference type="EMBL" id="QGUI01000029">
    <property type="protein sequence ID" value="PZN01206.1"/>
    <property type="molecule type" value="Genomic_DNA"/>
</dbReference>
<dbReference type="Proteomes" id="UP000249324">
    <property type="component" value="Unassembled WGS sequence"/>
</dbReference>
<reference evidence="1" key="2">
    <citation type="submission" date="2018-05" db="EMBL/GenBank/DDBJ databases">
        <authorList>
            <person name="Moura L."/>
            <person name="Setubal J.C."/>
        </authorList>
    </citation>
    <scope>NUCLEOTIDE SEQUENCE</scope>
    <source>
        <strain evidence="1">ZC4RG45</strain>
    </source>
</reference>
<reference evidence="2" key="1">
    <citation type="submission" date="2018-05" db="EMBL/GenBank/DDBJ databases">
        <authorList>
            <person name="Lanie J.A."/>
            <person name="Ng W.-L."/>
            <person name="Kazmierczak K.M."/>
            <person name="Andrzejewski T.M."/>
            <person name="Davidsen T.M."/>
            <person name="Wayne K.J."/>
            <person name="Tettelin H."/>
            <person name="Glass J.I."/>
            <person name="Rusch D."/>
            <person name="Podicherti R."/>
            <person name="Tsui H.-C.T."/>
            <person name="Winkler M.E."/>
        </authorList>
    </citation>
    <scope>NUCLEOTIDE SEQUENCE</scope>
    <source>
        <strain evidence="2">ZC4RG45</strain>
    </source>
</reference>
<organism evidence="2">
    <name type="scientific">Thermocrispum agreste</name>
    <dbReference type="NCBI Taxonomy" id="37925"/>
    <lineage>
        <taxon>Bacteria</taxon>
        <taxon>Bacillati</taxon>
        <taxon>Actinomycetota</taxon>
        <taxon>Actinomycetes</taxon>
        <taxon>Pseudonocardiales</taxon>
        <taxon>Pseudonocardiaceae</taxon>
        <taxon>Thermocrispum</taxon>
    </lineage>
</organism>
<dbReference type="Pfam" id="PF20062">
    <property type="entry name" value="DUF6461"/>
    <property type="match status" value="1"/>
</dbReference>
<dbReference type="STRING" id="1111738.GCA_000427905_03610"/>
<protein>
    <submittedName>
        <fullName evidence="1">DUF6461 domain-containing protein</fullName>
    </submittedName>
</protein>
<accession>A0A2W4JU25</accession>
<dbReference type="InterPro" id="IPR045592">
    <property type="entry name" value="DUF6461"/>
</dbReference>
<proteinExistence type="predicted"/>
<comment type="caution">
    <text evidence="2">The sequence shown here is derived from an EMBL/GenBank/DDBJ whole genome shotgun (WGS) entry which is preliminary data.</text>
</comment>